<evidence type="ECO:0000259" key="2">
    <source>
        <dbReference type="PROSITE" id="PS50958"/>
    </source>
</evidence>
<reference evidence="3" key="1">
    <citation type="submission" date="2020-07" db="EMBL/GenBank/DDBJ databases">
        <title>Multicomponent nature underlies the extraordinary mechanical properties of spider dragline silk.</title>
        <authorList>
            <person name="Kono N."/>
            <person name="Nakamura H."/>
            <person name="Mori M."/>
            <person name="Yoshida Y."/>
            <person name="Ohtoshi R."/>
            <person name="Malay A.D."/>
            <person name="Moran D.A.P."/>
            <person name="Tomita M."/>
            <person name="Numata K."/>
            <person name="Arakawa K."/>
        </authorList>
    </citation>
    <scope>NUCLEOTIDE SEQUENCE</scope>
</reference>
<evidence type="ECO:0000313" key="3">
    <source>
        <dbReference type="EMBL" id="GFQ92652.1"/>
    </source>
</evidence>
<dbReference type="PROSITE" id="PS50958">
    <property type="entry name" value="SMB_2"/>
    <property type="match status" value="1"/>
</dbReference>
<dbReference type="InterPro" id="IPR001212">
    <property type="entry name" value="Somatomedin_B_dom"/>
</dbReference>
<organism evidence="3 4">
    <name type="scientific">Trichonephila clavata</name>
    <name type="common">Joro spider</name>
    <name type="synonym">Nephila clavata</name>
    <dbReference type="NCBI Taxonomy" id="2740835"/>
    <lineage>
        <taxon>Eukaryota</taxon>
        <taxon>Metazoa</taxon>
        <taxon>Ecdysozoa</taxon>
        <taxon>Arthropoda</taxon>
        <taxon>Chelicerata</taxon>
        <taxon>Arachnida</taxon>
        <taxon>Araneae</taxon>
        <taxon>Araneomorphae</taxon>
        <taxon>Entelegynae</taxon>
        <taxon>Araneoidea</taxon>
        <taxon>Nephilidae</taxon>
        <taxon>Trichonephila</taxon>
    </lineage>
</organism>
<name>A0A8X6G0D7_TRICU</name>
<protein>
    <submittedName>
        <fullName evidence="3">SMB domain-containing protein</fullName>
    </submittedName>
</protein>
<dbReference type="InterPro" id="IPR053231">
    <property type="entry name" value="GPCR_LN-TM7"/>
</dbReference>
<dbReference type="PANTHER" id="PTHR45902">
    <property type="entry name" value="LATROPHILIN RECEPTOR-LIKE PROTEIN A"/>
    <property type="match status" value="1"/>
</dbReference>
<comment type="caution">
    <text evidence="3">The sequence shown here is derived from an EMBL/GenBank/DDBJ whole genome shotgun (WGS) entry which is preliminary data.</text>
</comment>
<dbReference type="OrthoDB" id="6134459at2759"/>
<dbReference type="Proteomes" id="UP000887116">
    <property type="component" value="Unassembled WGS sequence"/>
</dbReference>
<proteinExistence type="predicted"/>
<dbReference type="EMBL" id="BMAO01024051">
    <property type="protein sequence ID" value="GFQ92652.1"/>
    <property type="molecule type" value="Genomic_DNA"/>
</dbReference>
<evidence type="ECO:0000256" key="1">
    <source>
        <dbReference type="ARBA" id="ARBA00023157"/>
    </source>
</evidence>
<evidence type="ECO:0000313" key="4">
    <source>
        <dbReference type="Proteomes" id="UP000887116"/>
    </source>
</evidence>
<accession>A0A8X6G0D7</accession>
<dbReference type="PANTHER" id="PTHR45902:SF1">
    <property type="entry name" value="LATROPHILIN RECEPTOR-LIKE PROTEIN A"/>
    <property type="match status" value="1"/>
</dbReference>
<gene>
    <name evidence="3" type="primary">NCL1_53647</name>
    <name evidence="3" type="ORF">TNCT_134811</name>
</gene>
<sequence>MVTLQFDILGVNYFLGCHTKSSFFYSIGSRTGIHWLKMAKLLKIGFLMLSFAAYSLAQQHYILSRWTSGSCPSRDKCQLIGGRGFTERNCECDRFCSTYEDCCIDAIDTPILFTKSRTCMPYGKLSGVGAYVVGSCPLNYRGPQKLKELCEDQDDFPDPFFSTPVTDISTNVTYRNRYCVECHGAVPSSLKSWIISVGFKHLPTHHHNEEFVWKHLSFHPLVRKWGICTARRFYPCQFSFHKPDYISAVRPCRTNVITTCQSDWTSVGVKKACESYTSVVHVLGRSYRNVQCAVCNGENQKHLSCTKSPVHTKIERIPFVFEMMVDFNSKKNAKEGFSSEKCESGYLLDRFLKKCRGFECALPNYTFNDGKCKKS</sequence>
<dbReference type="AlphaFoldDB" id="A0A8X6G0D7"/>
<keyword evidence="1" id="KW-1015">Disulfide bond</keyword>
<keyword evidence="4" id="KW-1185">Reference proteome</keyword>
<feature type="domain" description="SMB" evidence="2">
    <location>
        <begin position="67"/>
        <end position="114"/>
    </location>
</feature>